<dbReference type="Pfam" id="PF13577">
    <property type="entry name" value="SnoaL_4"/>
    <property type="match status" value="1"/>
</dbReference>
<comment type="caution">
    <text evidence="2">The sequence shown here is derived from an EMBL/GenBank/DDBJ whole genome shotgun (WGS) entry which is preliminary data.</text>
</comment>
<dbReference type="SUPFAM" id="SSF54427">
    <property type="entry name" value="NTF2-like"/>
    <property type="match status" value="1"/>
</dbReference>
<evidence type="ECO:0000259" key="1">
    <source>
        <dbReference type="Pfam" id="PF13577"/>
    </source>
</evidence>
<accession>A0ABW0ZVY8</accession>
<gene>
    <name evidence="2" type="ORF">ACFPZN_13140</name>
</gene>
<dbReference type="EMBL" id="JBHSON010000015">
    <property type="protein sequence ID" value="MFC5746562.1"/>
    <property type="molecule type" value="Genomic_DNA"/>
</dbReference>
<organism evidence="2 3">
    <name type="scientific">Actinomadura rugatobispora</name>
    <dbReference type="NCBI Taxonomy" id="1994"/>
    <lineage>
        <taxon>Bacteria</taxon>
        <taxon>Bacillati</taxon>
        <taxon>Actinomycetota</taxon>
        <taxon>Actinomycetes</taxon>
        <taxon>Streptosporangiales</taxon>
        <taxon>Thermomonosporaceae</taxon>
        <taxon>Actinomadura</taxon>
    </lineage>
</organism>
<feature type="domain" description="SnoaL-like" evidence="1">
    <location>
        <begin position="9"/>
        <end position="143"/>
    </location>
</feature>
<dbReference type="RefSeq" id="WP_378282183.1">
    <property type="nucleotide sequence ID" value="NZ_JBHSON010000015.1"/>
</dbReference>
<evidence type="ECO:0000313" key="3">
    <source>
        <dbReference type="Proteomes" id="UP001596074"/>
    </source>
</evidence>
<evidence type="ECO:0000313" key="2">
    <source>
        <dbReference type="EMBL" id="MFC5746562.1"/>
    </source>
</evidence>
<proteinExistence type="predicted"/>
<dbReference type="InterPro" id="IPR037401">
    <property type="entry name" value="SnoaL-like"/>
</dbReference>
<protein>
    <submittedName>
        <fullName evidence="2">Nuclear transport factor 2 family protein</fullName>
    </submittedName>
</protein>
<dbReference type="Gene3D" id="3.10.450.50">
    <property type="match status" value="1"/>
</dbReference>
<dbReference type="Proteomes" id="UP001596074">
    <property type="component" value="Unassembled WGS sequence"/>
</dbReference>
<reference evidence="3" key="1">
    <citation type="journal article" date="2019" name="Int. J. Syst. Evol. Microbiol.">
        <title>The Global Catalogue of Microorganisms (GCM) 10K type strain sequencing project: providing services to taxonomists for standard genome sequencing and annotation.</title>
        <authorList>
            <consortium name="The Broad Institute Genomics Platform"/>
            <consortium name="The Broad Institute Genome Sequencing Center for Infectious Disease"/>
            <person name="Wu L."/>
            <person name="Ma J."/>
        </authorList>
    </citation>
    <scope>NUCLEOTIDE SEQUENCE [LARGE SCALE GENOMIC DNA]</scope>
    <source>
        <strain evidence="3">KCTC 42087</strain>
    </source>
</reference>
<name>A0ABW0ZVY8_9ACTN</name>
<keyword evidence="3" id="KW-1185">Reference proteome</keyword>
<dbReference type="InterPro" id="IPR032710">
    <property type="entry name" value="NTF2-like_dom_sf"/>
</dbReference>
<sequence length="162" mass="17777">MTSGPSAHDDREAIERTITLYSHLVDFGRYDEWGDLFTEDAEAATVGGVQVWGDGSPLPTPRGRQAIVDFVRGNVEPMREKGVHLMHVPGKPVIELDGDGARAWWTYMVVATTADSINVAATGRYHTELVRGGDGHWRFRVRTCVETGGPLPEGALREPPSH</sequence>